<evidence type="ECO:0000313" key="1">
    <source>
        <dbReference type="EMBL" id="KAG5568772.1"/>
    </source>
</evidence>
<dbReference type="Proteomes" id="UP000824120">
    <property type="component" value="Unassembled WGS sequence"/>
</dbReference>
<reference evidence="1" key="1">
    <citation type="submission" date="2020-09" db="EMBL/GenBank/DDBJ databases">
        <title>De no assembly of potato wild relative species, Solanum commersonii.</title>
        <authorList>
            <person name="Cho K."/>
        </authorList>
    </citation>
    <scope>NUCLEOTIDE SEQUENCE</scope>
    <source>
        <strain evidence="1">LZ3.2</strain>
        <tissue evidence="1">Leaf</tissue>
    </source>
</reference>
<comment type="caution">
    <text evidence="1">The sequence shown here is derived from an EMBL/GenBank/DDBJ whole genome shotgun (WGS) entry which is preliminary data.</text>
</comment>
<sequence length="112" mass="13184">MYTLFIQRSSRWKLALKLIAFKSHLFGGEGCAPYLFNVQEVKDVHPIYSTFKLVETCVERYLHLSHIYSEVNDVHPIYSTFNSNRIYSEVNDVHLIYSHSSRWKLALKDICI</sequence>
<dbReference type="EMBL" id="JACXVP010000048">
    <property type="protein sequence ID" value="KAG5568772.1"/>
    <property type="molecule type" value="Genomic_DNA"/>
</dbReference>
<evidence type="ECO:0000313" key="2">
    <source>
        <dbReference type="Proteomes" id="UP000824120"/>
    </source>
</evidence>
<accession>A0A9J5W075</accession>
<dbReference type="AlphaFoldDB" id="A0A9J5W075"/>
<protein>
    <submittedName>
        <fullName evidence="1">Uncharacterized protein</fullName>
    </submittedName>
</protein>
<proteinExistence type="predicted"/>
<gene>
    <name evidence="1" type="ORF">H5410_064209</name>
</gene>
<organism evidence="1 2">
    <name type="scientific">Solanum commersonii</name>
    <name type="common">Commerson's wild potato</name>
    <name type="synonym">Commerson's nightshade</name>
    <dbReference type="NCBI Taxonomy" id="4109"/>
    <lineage>
        <taxon>Eukaryota</taxon>
        <taxon>Viridiplantae</taxon>
        <taxon>Streptophyta</taxon>
        <taxon>Embryophyta</taxon>
        <taxon>Tracheophyta</taxon>
        <taxon>Spermatophyta</taxon>
        <taxon>Magnoliopsida</taxon>
        <taxon>eudicotyledons</taxon>
        <taxon>Gunneridae</taxon>
        <taxon>Pentapetalae</taxon>
        <taxon>asterids</taxon>
        <taxon>lamiids</taxon>
        <taxon>Solanales</taxon>
        <taxon>Solanaceae</taxon>
        <taxon>Solanoideae</taxon>
        <taxon>Solaneae</taxon>
        <taxon>Solanum</taxon>
    </lineage>
</organism>
<name>A0A9J5W075_SOLCO</name>
<keyword evidence="2" id="KW-1185">Reference proteome</keyword>